<feature type="transmembrane region" description="Helical" evidence="8">
    <location>
        <begin position="242"/>
        <end position="262"/>
    </location>
</feature>
<dbReference type="GO" id="GO:0022857">
    <property type="term" value="F:transmembrane transporter activity"/>
    <property type="evidence" value="ECO:0007669"/>
    <property type="project" value="InterPro"/>
</dbReference>
<feature type="domain" description="Major facilitator superfamily (MFS) profile" evidence="9">
    <location>
        <begin position="50"/>
        <end position="504"/>
    </location>
</feature>
<keyword evidence="5 8" id="KW-0472">Membrane</keyword>
<keyword evidence="11" id="KW-1185">Reference proteome</keyword>
<evidence type="ECO:0000313" key="11">
    <source>
        <dbReference type="Proteomes" id="UP000799772"/>
    </source>
</evidence>
<evidence type="ECO:0000259" key="9">
    <source>
        <dbReference type="PROSITE" id="PS50850"/>
    </source>
</evidence>
<dbReference type="Gene3D" id="1.20.1250.20">
    <property type="entry name" value="MFS general substrate transporter like domains"/>
    <property type="match status" value="1"/>
</dbReference>
<dbReference type="InterPro" id="IPR011701">
    <property type="entry name" value="MFS"/>
</dbReference>
<feature type="transmembrane region" description="Helical" evidence="8">
    <location>
        <begin position="114"/>
        <end position="134"/>
    </location>
</feature>
<dbReference type="InterPro" id="IPR036259">
    <property type="entry name" value="MFS_trans_sf"/>
</dbReference>
<evidence type="ECO:0000313" key="10">
    <source>
        <dbReference type="EMBL" id="KAF2095591.1"/>
    </source>
</evidence>
<feature type="transmembrane region" description="Helical" evidence="8">
    <location>
        <begin position="203"/>
        <end position="222"/>
    </location>
</feature>
<dbReference type="CDD" id="cd17502">
    <property type="entry name" value="MFS_Azr1_MDR_like"/>
    <property type="match status" value="1"/>
</dbReference>
<keyword evidence="4 8" id="KW-1133">Transmembrane helix</keyword>
<dbReference type="OrthoDB" id="10021397at2759"/>
<evidence type="ECO:0000256" key="3">
    <source>
        <dbReference type="ARBA" id="ARBA00022692"/>
    </source>
</evidence>
<feature type="transmembrane region" description="Helical" evidence="8">
    <location>
        <begin position="312"/>
        <end position="336"/>
    </location>
</feature>
<evidence type="ECO:0000256" key="1">
    <source>
        <dbReference type="ARBA" id="ARBA00004141"/>
    </source>
</evidence>
<name>A0A9P4M2E2_9PEZI</name>
<dbReference type="PROSITE" id="PS50850">
    <property type="entry name" value="MFS"/>
    <property type="match status" value="1"/>
</dbReference>
<dbReference type="EMBL" id="ML978131">
    <property type="protein sequence ID" value="KAF2095591.1"/>
    <property type="molecule type" value="Genomic_DNA"/>
</dbReference>
<feature type="transmembrane region" description="Helical" evidence="8">
    <location>
        <begin position="84"/>
        <end position="102"/>
    </location>
</feature>
<comment type="caution">
    <text evidence="10">The sequence shown here is derived from an EMBL/GenBank/DDBJ whole genome shotgun (WGS) entry which is preliminary data.</text>
</comment>
<dbReference type="AlphaFoldDB" id="A0A9P4M2E2"/>
<feature type="transmembrane region" description="Helical" evidence="8">
    <location>
        <begin position="47"/>
        <end position="72"/>
    </location>
</feature>
<dbReference type="PANTHER" id="PTHR23501:SF187">
    <property type="entry name" value="MAJOR FACILITATOR SUPERFAMILY (MFS) PROFILE DOMAIN-CONTAINING PROTEIN"/>
    <property type="match status" value="1"/>
</dbReference>
<feature type="region of interest" description="Disordered" evidence="7">
    <location>
        <begin position="553"/>
        <end position="574"/>
    </location>
</feature>
<feature type="transmembrane region" description="Helical" evidence="8">
    <location>
        <begin position="173"/>
        <end position="197"/>
    </location>
</feature>
<sequence length="574" mass="61979">MQLDTQLPDTLGSSGRDEATDLDPTSGRVSKVGGKTNSTSLNKNIKFWVILGALAVTGLLTAIEATFTSTALPSILVDLGGGDLFIWVINGYFLAMTSLQPLYGQLSNVFGRRWPMIIATAIYTFGSGICGGANNIGMLIAGRVLQGIGAAGINVLMEIIICDLVPMRERGTYLAIIFGVIALGTALGPLFGGLIVQHSSWRWIFYLNLPIGGLALVLLYLFLNVNYIKEMTLSTRLAMIDWFGNVIFVLSVCSILISLSWAGSIYEWSSFHVLVPLIVGLAGLGAFLVFEGSRFVSQPTMPLRLLSNRTSATAYALTFMHSNTGLWALYFLPLYFQGVLDASPSRSGIQLLPSILVIIPAAASGGIVMSKLGRYRPIHHASYALMVVGYGLFTLLDENSSTGAWVGYQVVVSLGSGLIIPTLLPAVMASLPEADTALAAGTWSFLRSFGMTWGTAIPAAIFDNRFSQLAYQITNATVREELIGRQAYSHATAAFRDMLQEPSRRQFITVLDESLRRIWQIAIGFAGFGFLLAFIEKEVPLREELDTQFGIAGEDKKTSIETGDGGTAEKNTGE</sequence>
<dbReference type="PRINTS" id="PR01036">
    <property type="entry name" value="TCRTETB"/>
</dbReference>
<protein>
    <submittedName>
        <fullName evidence="10">Major facilitator superfamily protein</fullName>
    </submittedName>
</protein>
<gene>
    <name evidence="10" type="ORF">NA57DRAFT_79309</name>
</gene>
<comment type="subcellular location">
    <subcellularLocation>
        <location evidence="1">Membrane</location>
        <topology evidence="1">Multi-pass membrane protein</topology>
    </subcellularLocation>
</comment>
<feature type="region of interest" description="Disordered" evidence="7">
    <location>
        <begin position="1"/>
        <end position="34"/>
    </location>
</feature>
<feature type="transmembrane region" description="Helical" evidence="8">
    <location>
        <begin position="348"/>
        <end position="368"/>
    </location>
</feature>
<keyword evidence="2" id="KW-0813">Transport</keyword>
<evidence type="ECO:0000256" key="6">
    <source>
        <dbReference type="ARBA" id="ARBA00023180"/>
    </source>
</evidence>
<reference evidence="10" key="1">
    <citation type="journal article" date="2020" name="Stud. Mycol.">
        <title>101 Dothideomycetes genomes: a test case for predicting lifestyles and emergence of pathogens.</title>
        <authorList>
            <person name="Haridas S."/>
            <person name="Albert R."/>
            <person name="Binder M."/>
            <person name="Bloem J."/>
            <person name="Labutti K."/>
            <person name="Salamov A."/>
            <person name="Andreopoulos B."/>
            <person name="Baker S."/>
            <person name="Barry K."/>
            <person name="Bills G."/>
            <person name="Bluhm B."/>
            <person name="Cannon C."/>
            <person name="Castanera R."/>
            <person name="Culley D."/>
            <person name="Daum C."/>
            <person name="Ezra D."/>
            <person name="Gonzalez J."/>
            <person name="Henrissat B."/>
            <person name="Kuo A."/>
            <person name="Liang C."/>
            <person name="Lipzen A."/>
            <person name="Lutzoni F."/>
            <person name="Magnuson J."/>
            <person name="Mondo S."/>
            <person name="Nolan M."/>
            <person name="Ohm R."/>
            <person name="Pangilinan J."/>
            <person name="Park H.-J."/>
            <person name="Ramirez L."/>
            <person name="Alfaro M."/>
            <person name="Sun H."/>
            <person name="Tritt A."/>
            <person name="Yoshinaga Y."/>
            <person name="Zwiers L.-H."/>
            <person name="Turgeon B."/>
            <person name="Goodwin S."/>
            <person name="Spatafora J."/>
            <person name="Crous P."/>
            <person name="Grigoriev I."/>
        </authorList>
    </citation>
    <scope>NUCLEOTIDE SEQUENCE</scope>
    <source>
        <strain evidence="10">CBS 133067</strain>
    </source>
</reference>
<evidence type="ECO:0000256" key="4">
    <source>
        <dbReference type="ARBA" id="ARBA00022989"/>
    </source>
</evidence>
<dbReference type="Proteomes" id="UP000799772">
    <property type="component" value="Unassembled WGS sequence"/>
</dbReference>
<feature type="transmembrane region" description="Helical" evidence="8">
    <location>
        <begin position="443"/>
        <end position="462"/>
    </location>
</feature>
<keyword evidence="6" id="KW-0325">Glycoprotein</keyword>
<keyword evidence="3 8" id="KW-0812">Transmembrane</keyword>
<evidence type="ECO:0000256" key="8">
    <source>
        <dbReference type="SAM" id="Phobius"/>
    </source>
</evidence>
<feature type="transmembrane region" description="Helical" evidence="8">
    <location>
        <begin position="268"/>
        <end position="291"/>
    </location>
</feature>
<dbReference type="SUPFAM" id="SSF103473">
    <property type="entry name" value="MFS general substrate transporter"/>
    <property type="match status" value="1"/>
</dbReference>
<feature type="transmembrane region" description="Helical" evidence="8">
    <location>
        <begin position="518"/>
        <end position="535"/>
    </location>
</feature>
<dbReference type="Pfam" id="PF07690">
    <property type="entry name" value="MFS_1"/>
    <property type="match status" value="1"/>
</dbReference>
<accession>A0A9P4M2E2</accession>
<organism evidence="10 11">
    <name type="scientific">Rhizodiscina lignyota</name>
    <dbReference type="NCBI Taxonomy" id="1504668"/>
    <lineage>
        <taxon>Eukaryota</taxon>
        <taxon>Fungi</taxon>
        <taxon>Dikarya</taxon>
        <taxon>Ascomycota</taxon>
        <taxon>Pezizomycotina</taxon>
        <taxon>Dothideomycetes</taxon>
        <taxon>Pleosporomycetidae</taxon>
        <taxon>Aulographales</taxon>
        <taxon>Rhizodiscinaceae</taxon>
        <taxon>Rhizodiscina</taxon>
    </lineage>
</organism>
<evidence type="ECO:0000256" key="2">
    <source>
        <dbReference type="ARBA" id="ARBA00022448"/>
    </source>
</evidence>
<feature type="compositionally biased region" description="Polar residues" evidence="7">
    <location>
        <begin position="1"/>
        <end position="13"/>
    </location>
</feature>
<evidence type="ECO:0000256" key="5">
    <source>
        <dbReference type="ARBA" id="ARBA00023136"/>
    </source>
</evidence>
<feature type="transmembrane region" description="Helical" evidence="8">
    <location>
        <begin position="140"/>
        <end position="161"/>
    </location>
</feature>
<evidence type="ECO:0000256" key="7">
    <source>
        <dbReference type="SAM" id="MobiDB-lite"/>
    </source>
</evidence>
<dbReference type="InterPro" id="IPR020846">
    <property type="entry name" value="MFS_dom"/>
</dbReference>
<dbReference type="PANTHER" id="PTHR23501">
    <property type="entry name" value="MAJOR FACILITATOR SUPERFAMILY"/>
    <property type="match status" value="1"/>
</dbReference>
<dbReference type="Gene3D" id="1.20.1720.10">
    <property type="entry name" value="Multidrug resistance protein D"/>
    <property type="match status" value="1"/>
</dbReference>
<feature type="transmembrane region" description="Helical" evidence="8">
    <location>
        <begin position="380"/>
        <end position="396"/>
    </location>
</feature>
<proteinExistence type="predicted"/>
<dbReference type="GO" id="GO:0005886">
    <property type="term" value="C:plasma membrane"/>
    <property type="evidence" value="ECO:0007669"/>
    <property type="project" value="TreeGrafter"/>
</dbReference>
<feature type="transmembrane region" description="Helical" evidence="8">
    <location>
        <begin position="408"/>
        <end position="431"/>
    </location>
</feature>